<dbReference type="EMBL" id="JBHTJL010000016">
    <property type="protein sequence ID" value="MFD1064244.1"/>
    <property type="molecule type" value="Genomic_DNA"/>
</dbReference>
<organism evidence="2 3">
    <name type="scientific">Winogradskyella litorisediminis</name>
    <dbReference type="NCBI Taxonomy" id="1156618"/>
    <lineage>
        <taxon>Bacteria</taxon>
        <taxon>Pseudomonadati</taxon>
        <taxon>Bacteroidota</taxon>
        <taxon>Flavobacteriia</taxon>
        <taxon>Flavobacteriales</taxon>
        <taxon>Flavobacteriaceae</taxon>
        <taxon>Winogradskyella</taxon>
    </lineage>
</organism>
<keyword evidence="1" id="KW-0812">Transmembrane</keyword>
<sequence length="168" mass="18868">MELNSIEKLLEKYDLAETTLQEEAKLRAYFASDDVAAHLEHYKPMFLYFSKTQNDTFTKEVNLLASTKTKSKSKLYQWISVAAVAVLMLGITIPNLVNNAPKTLADYTPEEQEMYLKTKNALTMLSANFNKGASSINVLDMASENLNAGIYKASFVSQFGKTTNQFIK</sequence>
<keyword evidence="3" id="KW-1185">Reference proteome</keyword>
<comment type="caution">
    <text evidence="2">The sequence shown here is derived from an EMBL/GenBank/DDBJ whole genome shotgun (WGS) entry which is preliminary data.</text>
</comment>
<keyword evidence="1" id="KW-0472">Membrane</keyword>
<gene>
    <name evidence="2" type="ORF">ACFQ1Q_13390</name>
</gene>
<dbReference type="Proteomes" id="UP001597013">
    <property type="component" value="Unassembled WGS sequence"/>
</dbReference>
<name>A0ABW3NBU4_9FLAO</name>
<reference evidence="3" key="1">
    <citation type="journal article" date="2019" name="Int. J. Syst. Evol. Microbiol.">
        <title>The Global Catalogue of Microorganisms (GCM) 10K type strain sequencing project: providing services to taxonomists for standard genome sequencing and annotation.</title>
        <authorList>
            <consortium name="The Broad Institute Genomics Platform"/>
            <consortium name="The Broad Institute Genome Sequencing Center for Infectious Disease"/>
            <person name="Wu L."/>
            <person name="Ma J."/>
        </authorList>
    </citation>
    <scope>NUCLEOTIDE SEQUENCE [LARGE SCALE GENOMIC DNA]</scope>
    <source>
        <strain evidence="3">CCUG 62215</strain>
    </source>
</reference>
<evidence type="ECO:0000256" key="1">
    <source>
        <dbReference type="SAM" id="Phobius"/>
    </source>
</evidence>
<evidence type="ECO:0000313" key="2">
    <source>
        <dbReference type="EMBL" id="MFD1064244.1"/>
    </source>
</evidence>
<evidence type="ECO:0000313" key="3">
    <source>
        <dbReference type="Proteomes" id="UP001597013"/>
    </source>
</evidence>
<protein>
    <submittedName>
        <fullName evidence="2">Uncharacterized protein</fullName>
    </submittedName>
</protein>
<feature type="transmembrane region" description="Helical" evidence="1">
    <location>
        <begin position="75"/>
        <end position="97"/>
    </location>
</feature>
<dbReference type="RefSeq" id="WP_386132490.1">
    <property type="nucleotide sequence ID" value="NZ_JBHTJL010000016.1"/>
</dbReference>
<keyword evidence="1" id="KW-1133">Transmembrane helix</keyword>
<proteinExistence type="predicted"/>
<accession>A0ABW3NBU4</accession>